<evidence type="ECO:0000313" key="2">
    <source>
        <dbReference type="EMBL" id="JAS14329.1"/>
    </source>
</evidence>
<organism evidence="2">
    <name type="scientific">Clastoptera arizonana</name>
    <name type="common">Arizona spittle bug</name>
    <dbReference type="NCBI Taxonomy" id="38151"/>
    <lineage>
        <taxon>Eukaryota</taxon>
        <taxon>Metazoa</taxon>
        <taxon>Ecdysozoa</taxon>
        <taxon>Arthropoda</taxon>
        <taxon>Hexapoda</taxon>
        <taxon>Insecta</taxon>
        <taxon>Pterygota</taxon>
        <taxon>Neoptera</taxon>
        <taxon>Paraneoptera</taxon>
        <taxon>Hemiptera</taxon>
        <taxon>Auchenorrhyncha</taxon>
        <taxon>Cercopoidea</taxon>
        <taxon>Clastopteridae</taxon>
        <taxon>Clastoptera</taxon>
    </lineage>
</organism>
<name>A0A1B6CLI2_9HEMI</name>
<dbReference type="EMBL" id="GEDC01022969">
    <property type="protein sequence ID" value="JAS14329.1"/>
    <property type="molecule type" value="Transcribed_RNA"/>
</dbReference>
<sequence>DRLDSDVNRITQRWNNLCSQLVDRMRSCEGAYNLLQKYANSYQTEVTFLDDSYGKLNNLTPIKSQVKEQLDTSKQAMEEKYRFCDDTLSQLLAWIGEVEDRLANQDAAQEDLDQLRNQINILKLLKEELDSQSRPVSSCLDQVRVVVTTGGEYLSRDEVSS</sequence>
<feature type="non-terminal residue" evidence="2">
    <location>
        <position position="161"/>
    </location>
</feature>
<dbReference type="Pfam" id="PF00435">
    <property type="entry name" value="Spectrin"/>
    <property type="match status" value="1"/>
</dbReference>
<accession>A0A1B6CLI2</accession>
<feature type="non-terminal residue" evidence="2">
    <location>
        <position position="1"/>
    </location>
</feature>
<evidence type="ECO:0000256" key="1">
    <source>
        <dbReference type="SAM" id="Coils"/>
    </source>
</evidence>
<feature type="coiled-coil region" evidence="1">
    <location>
        <begin position="98"/>
        <end position="132"/>
    </location>
</feature>
<dbReference type="Gene3D" id="1.20.58.60">
    <property type="match status" value="1"/>
</dbReference>
<proteinExistence type="predicted"/>
<gene>
    <name evidence="2" type="ORF">g.43247</name>
</gene>
<dbReference type="AlphaFoldDB" id="A0A1B6CLI2"/>
<keyword evidence="1" id="KW-0175">Coiled coil</keyword>
<dbReference type="SUPFAM" id="SSF46966">
    <property type="entry name" value="Spectrin repeat"/>
    <property type="match status" value="2"/>
</dbReference>
<reference evidence="2" key="1">
    <citation type="submission" date="2015-12" db="EMBL/GenBank/DDBJ databases">
        <title>De novo transcriptome assembly of four potential Pierce s Disease insect vectors from Arizona vineyards.</title>
        <authorList>
            <person name="Tassone E.E."/>
        </authorList>
    </citation>
    <scope>NUCLEOTIDE SEQUENCE</scope>
</reference>
<dbReference type="InterPro" id="IPR002017">
    <property type="entry name" value="Spectrin_repeat"/>
</dbReference>
<protein>
    <submittedName>
        <fullName evidence="2">Uncharacterized protein</fullName>
    </submittedName>
</protein>